<dbReference type="RefSeq" id="WP_157301800.1">
    <property type="nucleotide sequence ID" value="NZ_BAAAZB010000004.1"/>
</dbReference>
<comment type="cofactor">
    <cofactor evidence="1">
        <name>Mg(2+)</name>
        <dbReference type="ChEBI" id="CHEBI:18420"/>
    </cofactor>
</comment>
<dbReference type="SFLD" id="SFLDG01020">
    <property type="entry name" value="Terpene_Cyclase_Like_2"/>
    <property type="match status" value="1"/>
</dbReference>
<keyword evidence="1" id="KW-0456">Lyase</keyword>
<dbReference type="SFLD" id="SFLDS00005">
    <property type="entry name" value="Isoprenoid_Synthase_Type_I"/>
    <property type="match status" value="1"/>
</dbReference>
<organism evidence="2 3">
    <name type="scientific">Chitinophaga oryziterrae</name>
    <dbReference type="NCBI Taxonomy" id="1031224"/>
    <lineage>
        <taxon>Bacteria</taxon>
        <taxon>Pseudomonadati</taxon>
        <taxon>Bacteroidota</taxon>
        <taxon>Chitinophagia</taxon>
        <taxon>Chitinophagales</taxon>
        <taxon>Chitinophagaceae</taxon>
        <taxon>Chitinophaga</taxon>
    </lineage>
</organism>
<comment type="similarity">
    <text evidence="1">Belongs to the terpene synthase family.</text>
</comment>
<dbReference type="InterPro" id="IPR034686">
    <property type="entry name" value="Terpene_cyclase-like_2"/>
</dbReference>
<reference evidence="2 3" key="1">
    <citation type="submission" date="2019-12" db="EMBL/GenBank/DDBJ databases">
        <title>The draft genomic sequence of strain Chitinophaga oryziterrae JCM 16595.</title>
        <authorList>
            <person name="Zhang X."/>
        </authorList>
    </citation>
    <scope>NUCLEOTIDE SEQUENCE [LARGE SCALE GENOMIC DNA]</scope>
    <source>
        <strain evidence="2 3">JCM 16595</strain>
    </source>
</reference>
<evidence type="ECO:0000313" key="3">
    <source>
        <dbReference type="Proteomes" id="UP000468388"/>
    </source>
</evidence>
<proteinExistence type="inferred from homology"/>
<dbReference type="PANTHER" id="PTHR35201">
    <property type="entry name" value="TERPENE SYNTHASE"/>
    <property type="match status" value="1"/>
</dbReference>
<dbReference type="EC" id="4.2.3.-" evidence="1"/>
<dbReference type="Gene3D" id="1.10.600.10">
    <property type="entry name" value="Farnesyl Diphosphate Synthase"/>
    <property type="match status" value="1"/>
</dbReference>
<protein>
    <recommendedName>
        <fullName evidence="1">Terpene synthase</fullName>
        <ecNumber evidence="1">4.2.3.-</ecNumber>
    </recommendedName>
</protein>
<keyword evidence="3" id="KW-1185">Reference proteome</keyword>
<evidence type="ECO:0000256" key="1">
    <source>
        <dbReference type="RuleBase" id="RU366034"/>
    </source>
</evidence>
<dbReference type="InterPro" id="IPR008949">
    <property type="entry name" value="Isoprenoid_synthase_dom_sf"/>
</dbReference>
<dbReference type="GO" id="GO:0010333">
    <property type="term" value="F:terpene synthase activity"/>
    <property type="evidence" value="ECO:0007669"/>
    <property type="project" value="InterPro"/>
</dbReference>
<comment type="caution">
    <text evidence="2">The sequence shown here is derived from an EMBL/GenBank/DDBJ whole genome shotgun (WGS) entry which is preliminary data.</text>
</comment>
<dbReference type="SUPFAM" id="SSF48576">
    <property type="entry name" value="Terpenoid synthases"/>
    <property type="match status" value="1"/>
</dbReference>
<name>A0A6N8JFU9_9BACT</name>
<dbReference type="GO" id="GO:0046872">
    <property type="term" value="F:metal ion binding"/>
    <property type="evidence" value="ECO:0007669"/>
    <property type="project" value="UniProtKB-KW"/>
</dbReference>
<dbReference type="PANTHER" id="PTHR35201:SF4">
    <property type="entry name" value="BETA-PINACENE SYNTHASE-RELATED"/>
    <property type="match status" value="1"/>
</dbReference>
<sequence length="319" mass="36891">MNKDLALPLPLYPFPSLISPLSEQIAADTVKWIEEDFCFLNDKMQYKYCKSNFGKLSARCLPDMPAYERLQIAAKFMLWGTIFDDYFEFKPLDELVLLHDRAMQILEGSVPTQTDSPFFPILAGIRDSLQALMPPSWLKRFSRNVGIWIASMQEEVPYKGIMRFPSLSNFELLREKTIGIQAYLDLIELQLGGCLPDAVMLSPYMKELYRLVSRISAWCNDFFSIEKDIDREPLNLVLVLQQERGLPLQEAYNDAFVIHNRDVAEFMTLQAAVPDFGSYTADVKRFVYYLGIMIQGQNDWYQIDTLRYKQGGFPEKGNF</sequence>
<dbReference type="OrthoDB" id="1223397at2"/>
<dbReference type="Proteomes" id="UP000468388">
    <property type="component" value="Unassembled WGS sequence"/>
</dbReference>
<keyword evidence="1" id="KW-0479">Metal-binding</keyword>
<dbReference type="AlphaFoldDB" id="A0A6N8JFU9"/>
<dbReference type="Pfam" id="PF19086">
    <property type="entry name" value="Terpene_syn_C_2"/>
    <property type="match status" value="1"/>
</dbReference>
<accession>A0A6N8JFU9</accession>
<dbReference type="EMBL" id="WRXO01000006">
    <property type="protein sequence ID" value="MVT43198.1"/>
    <property type="molecule type" value="Genomic_DNA"/>
</dbReference>
<evidence type="ECO:0000313" key="2">
    <source>
        <dbReference type="EMBL" id="MVT43198.1"/>
    </source>
</evidence>
<keyword evidence="1" id="KW-0460">Magnesium</keyword>
<gene>
    <name evidence="2" type="ORF">GO495_21555</name>
</gene>